<accession>A0A1Y1HL25</accession>
<organism evidence="10 11">
    <name type="scientific">Klebsormidium nitens</name>
    <name type="common">Green alga</name>
    <name type="synonym">Ulothrix nitens</name>
    <dbReference type="NCBI Taxonomy" id="105231"/>
    <lineage>
        <taxon>Eukaryota</taxon>
        <taxon>Viridiplantae</taxon>
        <taxon>Streptophyta</taxon>
        <taxon>Klebsormidiophyceae</taxon>
        <taxon>Klebsormidiales</taxon>
        <taxon>Klebsormidiaceae</taxon>
        <taxon>Klebsormidium</taxon>
    </lineage>
</organism>
<feature type="chain" id="PRO_5012620922" evidence="9">
    <location>
        <begin position="17"/>
        <end position="203"/>
    </location>
</feature>
<feature type="binding site" evidence="6">
    <location>
        <begin position="24"/>
        <end position="31"/>
    </location>
    <ligand>
        <name>GTP</name>
        <dbReference type="ChEBI" id="CHEBI:37565"/>
    </ligand>
</feature>
<comment type="similarity">
    <text evidence="1 8">Belongs to the small GTPase superfamily. Arf family.</text>
</comment>
<evidence type="ECO:0000256" key="7">
    <source>
        <dbReference type="PIRSR" id="PIRSR606689-2"/>
    </source>
</evidence>
<feature type="binding site" evidence="7">
    <location>
        <position position="31"/>
    </location>
    <ligand>
        <name>Mg(2+)</name>
        <dbReference type="ChEBI" id="CHEBI:18420"/>
    </ligand>
</feature>
<dbReference type="GO" id="GO:0046872">
    <property type="term" value="F:metal ion binding"/>
    <property type="evidence" value="ECO:0007669"/>
    <property type="project" value="UniProtKB-KW"/>
</dbReference>
<evidence type="ECO:0000256" key="5">
    <source>
        <dbReference type="ARBA" id="ARBA00023134"/>
    </source>
</evidence>
<keyword evidence="11" id="KW-1185">Reference proteome</keyword>
<evidence type="ECO:0000313" key="11">
    <source>
        <dbReference type="Proteomes" id="UP000054558"/>
    </source>
</evidence>
<reference evidence="10 11" key="1">
    <citation type="journal article" date="2014" name="Nat. Commun.">
        <title>Klebsormidium flaccidum genome reveals primary factors for plant terrestrial adaptation.</title>
        <authorList>
            <person name="Hori K."/>
            <person name="Maruyama F."/>
            <person name="Fujisawa T."/>
            <person name="Togashi T."/>
            <person name="Yamamoto N."/>
            <person name="Seo M."/>
            <person name="Sato S."/>
            <person name="Yamada T."/>
            <person name="Mori H."/>
            <person name="Tajima N."/>
            <person name="Moriyama T."/>
            <person name="Ikeuchi M."/>
            <person name="Watanabe M."/>
            <person name="Wada H."/>
            <person name="Kobayashi K."/>
            <person name="Saito M."/>
            <person name="Masuda T."/>
            <person name="Sasaki-Sekimoto Y."/>
            <person name="Mashiguchi K."/>
            <person name="Awai K."/>
            <person name="Shimojima M."/>
            <person name="Masuda S."/>
            <person name="Iwai M."/>
            <person name="Nobusawa T."/>
            <person name="Narise T."/>
            <person name="Kondo S."/>
            <person name="Saito H."/>
            <person name="Sato R."/>
            <person name="Murakawa M."/>
            <person name="Ihara Y."/>
            <person name="Oshima-Yamada Y."/>
            <person name="Ohtaka K."/>
            <person name="Satoh M."/>
            <person name="Sonobe K."/>
            <person name="Ishii M."/>
            <person name="Ohtani R."/>
            <person name="Kanamori-Sato M."/>
            <person name="Honoki R."/>
            <person name="Miyazaki D."/>
            <person name="Mochizuki H."/>
            <person name="Umetsu J."/>
            <person name="Higashi K."/>
            <person name="Shibata D."/>
            <person name="Kamiya Y."/>
            <person name="Sato N."/>
            <person name="Nakamura Y."/>
            <person name="Tabata S."/>
            <person name="Ida S."/>
            <person name="Kurokawa K."/>
            <person name="Ohta H."/>
        </authorList>
    </citation>
    <scope>NUCLEOTIDE SEQUENCE [LARGE SCALE GENOMIC DNA]</scope>
    <source>
        <strain evidence="10 11">NIES-2285</strain>
    </source>
</reference>
<dbReference type="OrthoDB" id="414781at2759"/>
<feature type="binding site" evidence="6">
    <location>
        <begin position="133"/>
        <end position="136"/>
    </location>
    <ligand>
        <name>GTP</name>
        <dbReference type="ChEBI" id="CHEBI:37565"/>
    </ligand>
</feature>
<dbReference type="InterPro" id="IPR024156">
    <property type="entry name" value="Small_GTPase_ARF"/>
</dbReference>
<keyword evidence="7" id="KW-0479">Metal-binding</keyword>
<keyword evidence="7" id="KW-0460">Magnesium</keyword>
<dbReference type="InterPro" id="IPR005225">
    <property type="entry name" value="Small_GTP-bd"/>
</dbReference>
<dbReference type="PANTHER" id="PTHR45909">
    <property type="entry name" value="ADP-RIBOSYLATION FACTOR-RELATED PROTEIN 1"/>
    <property type="match status" value="1"/>
</dbReference>
<dbReference type="Proteomes" id="UP000054558">
    <property type="component" value="Unassembled WGS sequence"/>
</dbReference>
<keyword evidence="2" id="KW-0449">Lipoprotein</keyword>
<evidence type="ECO:0000256" key="8">
    <source>
        <dbReference type="RuleBase" id="RU003925"/>
    </source>
</evidence>
<dbReference type="GO" id="GO:0005525">
    <property type="term" value="F:GTP binding"/>
    <property type="evidence" value="ECO:0000318"/>
    <property type="project" value="GO_Central"/>
</dbReference>
<keyword evidence="3 6" id="KW-0547">Nucleotide-binding</keyword>
<evidence type="ECO:0000256" key="9">
    <source>
        <dbReference type="SAM" id="SignalP"/>
    </source>
</evidence>
<feature type="signal peptide" evidence="9">
    <location>
        <begin position="1"/>
        <end position="16"/>
    </location>
</feature>
<sequence>MFSLLFGLWKYLFAKAEYHVLILGIDKAGKTTLLEKVKAIYSDLEALPPERIVPTVGLNIGRVDAHKCKLIFWDLGGQLGLRSIWEKYYEEAHAVLYVVDAACQSRFEDVKNALARVMQHVELDGAPILVLANKQDLPGAISAEDMSRTLDMIDVNDRPCLVKAACAYDGSGVRDGVLWLVEAMKKSQRSEKLKQRAESAIQF</sequence>
<dbReference type="SMART" id="SM00177">
    <property type="entry name" value="ARF"/>
    <property type="match status" value="1"/>
</dbReference>
<dbReference type="GO" id="GO:0003924">
    <property type="term" value="F:GTPase activity"/>
    <property type="evidence" value="ECO:0000318"/>
    <property type="project" value="GO_Central"/>
</dbReference>
<dbReference type="GO" id="GO:0005794">
    <property type="term" value="C:Golgi apparatus"/>
    <property type="evidence" value="ECO:0000318"/>
    <property type="project" value="GO_Central"/>
</dbReference>
<feature type="binding site" evidence="6">
    <location>
        <position position="77"/>
    </location>
    <ligand>
        <name>GTP</name>
        <dbReference type="ChEBI" id="CHEBI:37565"/>
    </ligand>
</feature>
<dbReference type="Pfam" id="PF00025">
    <property type="entry name" value="Arf"/>
    <property type="match status" value="1"/>
</dbReference>
<dbReference type="PROSITE" id="PS51419">
    <property type="entry name" value="RAB"/>
    <property type="match status" value="1"/>
</dbReference>
<dbReference type="PRINTS" id="PR00328">
    <property type="entry name" value="SAR1GTPBP"/>
</dbReference>
<evidence type="ECO:0000256" key="3">
    <source>
        <dbReference type="ARBA" id="ARBA00022741"/>
    </source>
</evidence>
<dbReference type="SUPFAM" id="SSF52540">
    <property type="entry name" value="P-loop containing nucleoside triphosphate hydrolases"/>
    <property type="match status" value="1"/>
</dbReference>
<protein>
    <submittedName>
        <fullName evidence="10">GTP-binding ADP-ribosylation factor-like protein</fullName>
    </submittedName>
</protein>
<feature type="binding site" evidence="7">
    <location>
        <position position="55"/>
    </location>
    <ligand>
        <name>Mg(2+)</name>
        <dbReference type="ChEBI" id="CHEBI:18420"/>
    </ligand>
</feature>
<dbReference type="Gene3D" id="3.40.50.300">
    <property type="entry name" value="P-loop containing nucleotide triphosphate hydrolases"/>
    <property type="match status" value="1"/>
</dbReference>
<proteinExistence type="inferred from homology"/>
<keyword evidence="2" id="KW-0519">Myristate</keyword>
<dbReference type="FunFam" id="3.40.50.300:FF:000914">
    <property type="entry name" value="ADP-ribosylation factor-related protein 1"/>
    <property type="match status" value="1"/>
</dbReference>
<dbReference type="EMBL" id="DF236951">
    <property type="protein sequence ID" value="GAQ77681.1"/>
    <property type="molecule type" value="Genomic_DNA"/>
</dbReference>
<keyword evidence="4" id="KW-0813">Transport</keyword>
<evidence type="ECO:0000256" key="6">
    <source>
        <dbReference type="PIRSR" id="PIRSR606689-1"/>
    </source>
</evidence>
<dbReference type="STRING" id="105231.A0A1Y1HL25"/>
<dbReference type="InterPro" id="IPR006689">
    <property type="entry name" value="Small_GTPase_ARF/SAR"/>
</dbReference>
<name>A0A1Y1HL25_KLENI</name>
<keyword evidence="9" id="KW-0732">Signal</keyword>
<keyword evidence="5 6" id="KW-0342">GTP-binding</keyword>
<dbReference type="GO" id="GO:0006886">
    <property type="term" value="P:intracellular protein transport"/>
    <property type="evidence" value="ECO:0000318"/>
    <property type="project" value="GO_Central"/>
</dbReference>
<evidence type="ECO:0000256" key="4">
    <source>
        <dbReference type="ARBA" id="ARBA00022892"/>
    </source>
</evidence>
<keyword evidence="4" id="KW-0931">ER-Golgi transport</keyword>
<gene>
    <name evidence="10" type="ORF">KFL_000020430</name>
</gene>
<dbReference type="SMART" id="SM00175">
    <property type="entry name" value="RAB"/>
    <property type="match status" value="1"/>
</dbReference>
<dbReference type="NCBIfam" id="TIGR00231">
    <property type="entry name" value="small_GTP"/>
    <property type="match status" value="1"/>
</dbReference>
<dbReference type="GO" id="GO:0043001">
    <property type="term" value="P:Golgi to plasma membrane protein transport"/>
    <property type="evidence" value="ECO:0000318"/>
    <property type="project" value="GO_Central"/>
</dbReference>
<dbReference type="PANTHER" id="PTHR45909:SF1">
    <property type="entry name" value="ADP-RIBOSYLATION FACTOR-RELATED PROTEIN 1"/>
    <property type="match status" value="1"/>
</dbReference>
<dbReference type="SMART" id="SM00178">
    <property type="entry name" value="SAR"/>
    <property type="match status" value="1"/>
</dbReference>
<evidence type="ECO:0000256" key="2">
    <source>
        <dbReference type="ARBA" id="ARBA00022707"/>
    </source>
</evidence>
<dbReference type="AlphaFoldDB" id="A0A1Y1HL25"/>
<dbReference type="GO" id="GO:0034067">
    <property type="term" value="P:protein localization to Golgi apparatus"/>
    <property type="evidence" value="ECO:0000318"/>
    <property type="project" value="GO_Central"/>
</dbReference>
<dbReference type="PROSITE" id="PS51417">
    <property type="entry name" value="ARF"/>
    <property type="match status" value="1"/>
</dbReference>
<dbReference type="InterPro" id="IPR027417">
    <property type="entry name" value="P-loop_NTPase"/>
</dbReference>
<evidence type="ECO:0000256" key="1">
    <source>
        <dbReference type="ARBA" id="ARBA00010290"/>
    </source>
</evidence>
<evidence type="ECO:0000313" key="10">
    <source>
        <dbReference type="EMBL" id="GAQ77681.1"/>
    </source>
</evidence>
<dbReference type="OMA" id="HGFYKYM"/>